<dbReference type="AlphaFoldDB" id="A0A7T8KJZ6"/>
<evidence type="ECO:0000313" key="1">
    <source>
        <dbReference type="EMBL" id="QQP57235.1"/>
    </source>
</evidence>
<protein>
    <submittedName>
        <fullName evidence="1">Protein big brotherlike</fullName>
    </submittedName>
</protein>
<reference evidence="2" key="1">
    <citation type="submission" date="2021-01" db="EMBL/GenBank/DDBJ databases">
        <title>Caligus Genome Assembly.</title>
        <authorList>
            <person name="Gallardo-Escarate C."/>
        </authorList>
    </citation>
    <scope>NUCLEOTIDE SEQUENCE [LARGE SCALE GENOMIC DNA]</scope>
</reference>
<organism evidence="1 2">
    <name type="scientific">Caligus rogercresseyi</name>
    <name type="common">Sea louse</name>
    <dbReference type="NCBI Taxonomy" id="217165"/>
    <lineage>
        <taxon>Eukaryota</taxon>
        <taxon>Metazoa</taxon>
        <taxon>Ecdysozoa</taxon>
        <taxon>Arthropoda</taxon>
        <taxon>Crustacea</taxon>
        <taxon>Multicrustacea</taxon>
        <taxon>Hexanauplia</taxon>
        <taxon>Copepoda</taxon>
        <taxon>Siphonostomatoida</taxon>
        <taxon>Caligidae</taxon>
        <taxon>Caligus</taxon>
    </lineage>
</organism>
<gene>
    <name evidence="1" type="ORF">FKW44_002155</name>
</gene>
<name>A0A7T8KJZ6_CALRO</name>
<keyword evidence="2" id="KW-1185">Reference proteome</keyword>
<sequence>KGKYTQGIIMIPSGRAPYSGYDHPLNIPPHCSGLLEGFPNESSSIPFLFQEWFTTKGKSLIRMKSLGETVGSR</sequence>
<accession>A0A7T8KJZ6</accession>
<feature type="non-terminal residue" evidence="1">
    <location>
        <position position="73"/>
    </location>
</feature>
<feature type="non-terminal residue" evidence="1">
    <location>
        <position position="1"/>
    </location>
</feature>
<dbReference type="Proteomes" id="UP000595437">
    <property type="component" value="Chromosome 2"/>
</dbReference>
<proteinExistence type="predicted"/>
<evidence type="ECO:0000313" key="2">
    <source>
        <dbReference type="Proteomes" id="UP000595437"/>
    </source>
</evidence>
<dbReference type="EMBL" id="CP045891">
    <property type="protein sequence ID" value="QQP57235.1"/>
    <property type="molecule type" value="Genomic_DNA"/>
</dbReference>